<proteinExistence type="inferred from homology"/>
<dbReference type="GO" id="GO:0006869">
    <property type="term" value="P:lipid transport"/>
    <property type="evidence" value="ECO:0007669"/>
    <property type="project" value="UniProtKB-KW"/>
</dbReference>
<gene>
    <name evidence="9" type="ORF">CJ030_MR4G021284</name>
</gene>
<dbReference type="FunFam" id="3.30.70.3490:FF:000013">
    <property type="entry name" value="Oxysterol-binding protein-related protein 2A"/>
    <property type="match status" value="1"/>
</dbReference>
<dbReference type="Proteomes" id="UP000516437">
    <property type="component" value="Chromosome 4"/>
</dbReference>
<dbReference type="OrthoDB" id="14833at2759"/>
<keyword evidence="3" id="KW-0813">Transport</keyword>
<dbReference type="Gene3D" id="2.40.160.120">
    <property type="match status" value="1"/>
</dbReference>
<name>A0A6A1VYS5_9ROSI</name>
<comment type="caution">
    <text evidence="9">The sequence shown here is derived from an EMBL/GenBank/DDBJ whole genome shotgun (WGS) entry which is preliminary data.</text>
</comment>
<dbReference type="InterPro" id="IPR037239">
    <property type="entry name" value="OSBP_sf"/>
</dbReference>
<dbReference type="SMART" id="SM00233">
    <property type="entry name" value="PH"/>
    <property type="match status" value="1"/>
</dbReference>
<evidence type="ECO:0000256" key="2">
    <source>
        <dbReference type="ARBA" id="ARBA00008842"/>
    </source>
</evidence>
<dbReference type="Pfam" id="PF01237">
    <property type="entry name" value="Oxysterol_BP"/>
    <property type="match status" value="2"/>
</dbReference>
<comment type="similarity">
    <text evidence="2">Belongs to the OSBP family.</text>
</comment>
<keyword evidence="4 7" id="KW-0175">Coiled coil</keyword>
<feature type="domain" description="PH" evidence="8">
    <location>
        <begin position="58"/>
        <end position="184"/>
    </location>
</feature>
<dbReference type="SUPFAM" id="SSF144000">
    <property type="entry name" value="Oxysterol-binding protein-like"/>
    <property type="match status" value="1"/>
</dbReference>
<dbReference type="PANTHER" id="PTHR10972:SF88">
    <property type="entry name" value="OXYSTEROL-BINDING PROTEIN-RELATED PROTEIN 2B"/>
    <property type="match status" value="1"/>
</dbReference>
<protein>
    <submittedName>
        <fullName evidence="9">Oxysterol-binding protein-related protein 2A</fullName>
    </submittedName>
</protein>
<dbReference type="InterPro" id="IPR011993">
    <property type="entry name" value="PH-like_dom_sf"/>
</dbReference>
<dbReference type="GO" id="GO:0032934">
    <property type="term" value="F:sterol binding"/>
    <property type="evidence" value="ECO:0007669"/>
    <property type="project" value="TreeGrafter"/>
</dbReference>
<dbReference type="GO" id="GO:0016020">
    <property type="term" value="C:membrane"/>
    <property type="evidence" value="ECO:0007669"/>
    <property type="project" value="TreeGrafter"/>
</dbReference>
<evidence type="ECO:0000256" key="1">
    <source>
        <dbReference type="ARBA" id="ARBA00003361"/>
    </source>
</evidence>
<evidence type="ECO:0000313" key="10">
    <source>
        <dbReference type="Proteomes" id="UP000516437"/>
    </source>
</evidence>
<evidence type="ECO:0000259" key="8">
    <source>
        <dbReference type="PROSITE" id="PS50003"/>
    </source>
</evidence>
<dbReference type="InterPro" id="IPR000648">
    <property type="entry name" value="Oxysterol-bd"/>
</dbReference>
<dbReference type="PROSITE" id="PS50003">
    <property type="entry name" value="PH_DOMAIN"/>
    <property type="match status" value="1"/>
</dbReference>
<dbReference type="Gene3D" id="3.30.70.3490">
    <property type="match status" value="1"/>
</dbReference>
<dbReference type="PANTHER" id="PTHR10972">
    <property type="entry name" value="OXYSTEROL-BINDING PROTEIN-RELATED"/>
    <property type="match status" value="1"/>
</dbReference>
<evidence type="ECO:0000256" key="3">
    <source>
        <dbReference type="ARBA" id="ARBA00022448"/>
    </source>
</evidence>
<evidence type="ECO:0000313" key="9">
    <source>
        <dbReference type="EMBL" id="KAB1217037.1"/>
    </source>
</evidence>
<dbReference type="Pfam" id="PF00169">
    <property type="entry name" value="PH"/>
    <property type="match status" value="1"/>
</dbReference>
<evidence type="ECO:0000256" key="6">
    <source>
        <dbReference type="ARBA" id="ARBA00023121"/>
    </source>
</evidence>
<feature type="coiled-coil region" evidence="7">
    <location>
        <begin position="712"/>
        <end position="742"/>
    </location>
</feature>
<organism evidence="9 10">
    <name type="scientific">Morella rubra</name>
    <name type="common">Chinese bayberry</name>
    <dbReference type="NCBI Taxonomy" id="262757"/>
    <lineage>
        <taxon>Eukaryota</taxon>
        <taxon>Viridiplantae</taxon>
        <taxon>Streptophyta</taxon>
        <taxon>Embryophyta</taxon>
        <taxon>Tracheophyta</taxon>
        <taxon>Spermatophyta</taxon>
        <taxon>Magnoliopsida</taxon>
        <taxon>eudicotyledons</taxon>
        <taxon>Gunneridae</taxon>
        <taxon>Pentapetalae</taxon>
        <taxon>rosids</taxon>
        <taxon>fabids</taxon>
        <taxon>Fagales</taxon>
        <taxon>Myricaceae</taxon>
        <taxon>Morella</taxon>
    </lineage>
</organism>
<dbReference type="SUPFAM" id="SSF50729">
    <property type="entry name" value="PH domain-like"/>
    <property type="match status" value="1"/>
</dbReference>
<evidence type="ECO:0000256" key="7">
    <source>
        <dbReference type="SAM" id="Coils"/>
    </source>
</evidence>
<accession>A0A6A1VYS5</accession>
<comment type="function">
    <text evidence="1">May be involved in the transport of sterols.</text>
</comment>
<keyword evidence="5" id="KW-0445">Lipid transport</keyword>
<evidence type="ECO:0000256" key="5">
    <source>
        <dbReference type="ARBA" id="ARBA00023055"/>
    </source>
</evidence>
<dbReference type="FunFam" id="2.40.160.120:FF:000006">
    <property type="entry name" value="oxysterol-binding protein-related protein 1D isoform X1"/>
    <property type="match status" value="1"/>
</dbReference>
<dbReference type="GO" id="GO:0005829">
    <property type="term" value="C:cytosol"/>
    <property type="evidence" value="ECO:0007669"/>
    <property type="project" value="TreeGrafter"/>
</dbReference>
<dbReference type="EMBL" id="RXIC02000022">
    <property type="protein sequence ID" value="KAB1217037.1"/>
    <property type="molecule type" value="Genomic_DNA"/>
</dbReference>
<keyword evidence="10" id="KW-1185">Reference proteome</keyword>
<reference evidence="9 10" key="1">
    <citation type="journal article" date="2019" name="Plant Biotechnol. J.">
        <title>The red bayberry genome and genetic basis of sex determination.</title>
        <authorList>
            <person name="Jia H.M."/>
            <person name="Jia H.J."/>
            <person name="Cai Q.L."/>
            <person name="Wang Y."/>
            <person name="Zhao H.B."/>
            <person name="Yang W.F."/>
            <person name="Wang G.Y."/>
            <person name="Li Y.H."/>
            <person name="Zhan D.L."/>
            <person name="Shen Y.T."/>
            <person name="Niu Q.F."/>
            <person name="Chang L."/>
            <person name="Qiu J."/>
            <person name="Zhao L."/>
            <person name="Xie H.B."/>
            <person name="Fu W.Y."/>
            <person name="Jin J."/>
            <person name="Li X.W."/>
            <person name="Jiao Y."/>
            <person name="Zhou C.C."/>
            <person name="Tu T."/>
            <person name="Chai C.Y."/>
            <person name="Gao J.L."/>
            <person name="Fan L.J."/>
            <person name="van de Weg E."/>
            <person name="Wang J.Y."/>
            <person name="Gao Z.S."/>
        </authorList>
    </citation>
    <scope>NUCLEOTIDE SEQUENCE [LARGE SCALE GENOMIC DNA]</scope>
    <source>
        <tissue evidence="9">Leaves</tissue>
    </source>
</reference>
<dbReference type="Gene3D" id="2.30.29.30">
    <property type="entry name" value="Pleckstrin-homology domain (PH domain)/Phosphotyrosine-binding domain (PTB)"/>
    <property type="match status" value="1"/>
</dbReference>
<keyword evidence="6" id="KW-0446">Lipid-binding</keyword>
<sequence>MRVKELHPLCCISLESPCGSFGDGSAEAAASSLSRARSLPASLVAISGGSDSNAGRSEGTVAGVLYKWTNYGKGWRSRWFLLRNGILSYAKIRRPENLNILTQTTDDVRLIGDISANRLTRMDSGRRKHQKTVGIVHLKISSFRESKSDDRRFYIFTATKTLHLRTDSKTDRVAWIQALVSTRSLFPLRPLHDNLTLVPNEVSISTEKLKERLLGEGINENLVKDCEQIMLSEFSELQGQLKVLCEERSHLLDTLRQLEAANIEAEASAVHDGEYQLTKHEFSGLGRGKYSECSTTESSDDIEKQELEEASDGDEMSFHDTQEYFVEPTGTCGSIKIVSNLLDNYREAESHSDVGKMLTQEKGQKSKGMDFERRKQLPEPVEKEKGVSLWSMIKDNVGKDLTRVCLPVYFNEPISTLQKCCEDLEYSFLLDQAYECGKKGFANYVSADVNWENEWWGMVAVEVDWGNSLQRVLNVAAFAVSGYASSEGRHCKPFNPLLGETYEADYPEKGIRFFSEKVSHHPTLIACHCEGRGWKFWGDSNLRSKFWGRSIQLDPVGVLTLEFDDGEIFQWSKVTTSIYNLILGKLYCDHHGTMEIRGNRQYSCKLKFKEQSILDRNPHQVHGFVEDVTRKKVATLFGKWDDSMYYITNDGSGKPKDCTPSSGAALLWKRSKPPPKLTRYNLTSFAITLNELTPGLQEMLPPTDSRLRPDQRHLENGQYEKANAEKQRLERRQRVSRKLQENGWMPRWFQREVDNGPFRYVGGYWEAREWGKWDGCPDIFGEFNEDVEAVEVS</sequence>
<evidence type="ECO:0000256" key="4">
    <source>
        <dbReference type="ARBA" id="ARBA00023054"/>
    </source>
</evidence>
<dbReference type="InterPro" id="IPR001849">
    <property type="entry name" value="PH_domain"/>
</dbReference>
<dbReference type="AlphaFoldDB" id="A0A6A1VYS5"/>